<organism evidence="1 2">
    <name type="scientific">Flavobacterium aquidurense</name>
    <dbReference type="NCBI Taxonomy" id="362413"/>
    <lineage>
        <taxon>Bacteria</taxon>
        <taxon>Pseudomonadati</taxon>
        <taxon>Bacteroidota</taxon>
        <taxon>Flavobacteriia</taxon>
        <taxon>Flavobacteriales</taxon>
        <taxon>Flavobacteriaceae</taxon>
        <taxon>Flavobacterium</taxon>
    </lineage>
</organism>
<evidence type="ECO:0000313" key="2">
    <source>
        <dbReference type="Proteomes" id="UP000050443"/>
    </source>
</evidence>
<evidence type="ECO:0000313" key="1">
    <source>
        <dbReference type="EMBL" id="KQB41193.1"/>
    </source>
</evidence>
<dbReference type="OrthoDB" id="1333694at2"/>
<gene>
    <name evidence="1" type="ORF">RC62_4569</name>
</gene>
<dbReference type="RefSeq" id="WP_055094303.1">
    <property type="nucleotide sequence ID" value="NZ_JRLF01000009.1"/>
</dbReference>
<dbReference type="AlphaFoldDB" id="A0A0Q0W3K4"/>
<name>A0A0Q0W3K4_9FLAO</name>
<dbReference type="EMBL" id="JRLF01000009">
    <property type="protein sequence ID" value="KQB41193.1"/>
    <property type="molecule type" value="Genomic_DNA"/>
</dbReference>
<reference evidence="1 2" key="1">
    <citation type="submission" date="2014-09" db="EMBL/GenBank/DDBJ databases">
        <title>Genome sequence of Flavobacterium aquidurense RC62.</title>
        <authorList>
            <person name="Kim J.F."/>
            <person name="Kwak M.-J."/>
        </authorList>
    </citation>
    <scope>NUCLEOTIDE SEQUENCE [LARGE SCALE GENOMIC DNA]</scope>
    <source>
        <strain evidence="1 2">RC62</strain>
    </source>
</reference>
<dbReference type="STRING" id="362413.RC62_4569"/>
<proteinExistence type="predicted"/>
<dbReference type="Proteomes" id="UP000050443">
    <property type="component" value="Unassembled WGS sequence"/>
</dbReference>
<sequence>MFKRFFSKRKEVEIPEEIKSQEKNQPVEEVIIEKVETEATETEAVENKELETEETKFEPNKIDWLINDSILTFIPRELYMHYWDSATEKNLQDPSWQNQGVFFWNNNEPFERKSLPEFFENYEKKLFVFNEVPDYISLVSAKAIPWFGMPGEGDKFCLRYDETPITIEEAHKLNIINYVKIVELNYDNLGILNDRDNYAFLFNPNEVQYQNQLFYLNGEKISLAELYQKKKLIVLAVE</sequence>
<comment type="caution">
    <text evidence="1">The sequence shown here is derived from an EMBL/GenBank/DDBJ whole genome shotgun (WGS) entry which is preliminary data.</text>
</comment>
<dbReference type="PATRIC" id="fig|362413.3.peg.4486"/>
<accession>A0A0Q0W3K4</accession>
<protein>
    <submittedName>
        <fullName evidence="1">Uncharacterized protein</fullName>
    </submittedName>
</protein>